<evidence type="ECO:0000313" key="1">
    <source>
        <dbReference type="EMBL" id="TPE43106.1"/>
    </source>
</evidence>
<dbReference type="Proteomes" id="UP000316727">
    <property type="component" value="Unassembled WGS sequence"/>
</dbReference>
<dbReference type="GO" id="GO:0016874">
    <property type="term" value="F:ligase activity"/>
    <property type="evidence" value="ECO:0007669"/>
    <property type="project" value="UniProtKB-KW"/>
</dbReference>
<keyword evidence="1" id="KW-0436">Ligase</keyword>
<keyword evidence="2" id="KW-1185">Reference proteome</keyword>
<accession>A0A501WC77</accession>
<sequence>MGFKLPPVRYNEKGALRTAGFELEYSNLSVEESARLVQQLYGGQVQKENRFKHKVKGTALGDFTVEFDLQLLTEKKYKSVFEALHIKVEDVKMGSATLEDEVEEKLGSLISKVFPNEIACPPVPITELEKLEKLREALYQHHAQGTQAFLTNAFGTHINAEVPATDTQTLLTYLRAFLLLYPWLLQKGHTDLARKVSPFINAYPADYTELVLQPAYTPTLREMVQDYHAYNPDRNRPLDFYPLFAALDEEALRPYSNLGKVKARKTFHYRLPNSSVAQPGWTLAEEWNNWVTIEELAHDSEKVARLSQEYLQLKRDTLVGFEGRWAKRTEQWLHHGDTSIK</sequence>
<dbReference type="AlphaFoldDB" id="A0A501WC77"/>
<comment type="caution">
    <text evidence="1">The sequence shown here is derived from an EMBL/GenBank/DDBJ whole genome shotgun (WGS) entry which is preliminary data.</text>
</comment>
<reference evidence="1 2" key="1">
    <citation type="submission" date="2019-06" db="EMBL/GenBank/DDBJ databases">
        <title>A novel bacterium of genus Pontibacter, isolated from marine sediment.</title>
        <authorList>
            <person name="Huang H."/>
            <person name="Mo K."/>
            <person name="Hu Y."/>
        </authorList>
    </citation>
    <scope>NUCLEOTIDE SEQUENCE [LARGE SCALE GENOMIC DNA]</scope>
    <source>
        <strain evidence="1 2">HB172049</strain>
    </source>
</reference>
<name>A0A501WC77_9BACT</name>
<dbReference type="Pfam" id="PF12224">
    <property type="entry name" value="Amidoligase_2"/>
    <property type="match status" value="1"/>
</dbReference>
<organism evidence="1 2">
    <name type="scientific">Pontibacter mangrovi</name>
    <dbReference type="NCBI Taxonomy" id="2589816"/>
    <lineage>
        <taxon>Bacteria</taxon>
        <taxon>Pseudomonadati</taxon>
        <taxon>Bacteroidota</taxon>
        <taxon>Cytophagia</taxon>
        <taxon>Cytophagales</taxon>
        <taxon>Hymenobacteraceae</taxon>
        <taxon>Pontibacter</taxon>
    </lineage>
</organism>
<dbReference type="EMBL" id="VFRQ01000008">
    <property type="protein sequence ID" value="TPE43106.1"/>
    <property type="molecule type" value="Genomic_DNA"/>
</dbReference>
<dbReference type="OrthoDB" id="5597599at2"/>
<evidence type="ECO:0000313" key="2">
    <source>
        <dbReference type="Proteomes" id="UP000316727"/>
    </source>
</evidence>
<protein>
    <submittedName>
        <fullName evidence="1">Amidoligase</fullName>
    </submittedName>
</protein>
<proteinExistence type="predicted"/>
<dbReference type="InterPro" id="IPR022025">
    <property type="entry name" value="Amidoligase_2"/>
</dbReference>
<gene>
    <name evidence="1" type="ORF">FJM65_15060</name>
</gene>